<dbReference type="Proteomes" id="UP001166093">
    <property type="component" value="Unassembled WGS sequence"/>
</dbReference>
<dbReference type="InterPro" id="IPR008958">
    <property type="entry name" value="Transglutaminase_C"/>
</dbReference>
<dbReference type="Pfam" id="PF00927">
    <property type="entry name" value="Transglut_C"/>
    <property type="match status" value="2"/>
</dbReference>
<evidence type="ECO:0000259" key="3">
    <source>
        <dbReference type="SMART" id="SM00460"/>
    </source>
</evidence>
<evidence type="ECO:0000256" key="1">
    <source>
        <dbReference type="ARBA" id="ARBA00005968"/>
    </source>
</evidence>
<feature type="domain" description="Transglutaminase-like" evidence="3">
    <location>
        <begin position="326"/>
        <end position="419"/>
    </location>
</feature>
<dbReference type="InterPro" id="IPR050779">
    <property type="entry name" value="Transglutaminase"/>
</dbReference>
<keyword evidence="5" id="KW-1185">Reference proteome</keyword>
<dbReference type="PIRSF" id="PIRSF000459">
    <property type="entry name" value="TGM_EBP42"/>
    <property type="match status" value="1"/>
</dbReference>
<dbReference type="PANTHER" id="PTHR11590:SF73">
    <property type="entry name" value="NOVEL TRANSGLUTAMINASE FAMILY PROTEIN-RELATED"/>
    <property type="match status" value="1"/>
</dbReference>
<evidence type="ECO:0000313" key="4">
    <source>
        <dbReference type="EMBL" id="MBN3281894.1"/>
    </source>
</evidence>
<keyword evidence="2" id="KW-0472">Membrane</keyword>
<evidence type="ECO:0000313" key="5">
    <source>
        <dbReference type="Proteomes" id="UP001166093"/>
    </source>
</evidence>
<dbReference type="InterPro" id="IPR038765">
    <property type="entry name" value="Papain-like_cys_pep_sf"/>
</dbReference>
<keyword evidence="2" id="KW-1133">Transmembrane helix</keyword>
<dbReference type="InterPro" id="IPR014756">
    <property type="entry name" value="Ig_E-set"/>
</dbReference>
<protein>
    <submittedName>
        <fullName evidence="4">TGM2 glutamyltransferase</fullName>
    </submittedName>
</protein>
<dbReference type="InterPro" id="IPR023608">
    <property type="entry name" value="Transglutaminase_animal"/>
</dbReference>
<dbReference type="Gene3D" id="2.60.40.10">
    <property type="entry name" value="Immunoglobulins"/>
    <property type="match status" value="3"/>
</dbReference>
<feature type="non-terminal residue" evidence="4">
    <location>
        <position position="1"/>
    </location>
</feature>
<keyword evidence="2" id="KW-0812">Transmembrane</keyword>
<sequence length="744" mass="83442">MYLAAVSRVCTSHYFTLLYLVSETPYTFSLIAYTCLASYVILLFFLFTFGYSGHGLELEKALTLSELLEAVDLHCHSNNRAHHTDEVDTERLVLRRGQPFTLTVQCRTRPLQHLTEQLALVLHTGKDNGTGIKVSGSEARSDKWRLSVQPAQSELLVTVCSPASAPIGLYRMDVVLYSQEGQLLQQIPAGQFCLLFNPWCKDDPVFLPDEEMLQEYILNETGLLYQGSWEDIHAVPWNFGQFEKDIVDVCFEILDNSLSALKNPVADFLQRRDPVYVSRVVTAMINANDDKGVLLGRWSGDYSDGTSPTRWTGSVPVLRQWSRSGGERVRYGQCWVFTGVACTVLRCLGIPTRCITNYSSAHDTDGNLQVDRYYSETLESLPGKRDDMIWNYHCWVESWMARKDLPAGFDGWQVLDPTPQERSDGIYCCGPCPVKAIKEGNIDLKYDAPFIFAEVNADLVCWIVDKEGSCSQAALQCHHVGRCISTKSVHGDKREDVTQHYKYPEGSAMEREVYAKAGLKNSVLNSTEKSLQIGIKHVQAVNGSDFDIYVEVSNKSFEDKDIGLTIVAKTVTYNGIQLQECHRKTSTFSVKASNAKKEVLRLKYEHYGKHLSEHHLIRITALLEQKGRGEVILHECNISLSTPQLAIKIIGEPVVSRKLTAQITFVNPLPITLSEGVFTIEGAGLTNMQEIQSPKEIKPGQEVTVSVSFKPTKPGLRKLLVDFDTNKLRDVKGCASVIVRDKNM</sequence>
<feature type="transmembrane region" description="Helical" evidence="2">
    <location>
        <begin position="30"/>
        <end position="51"/>
    </location>
</feature>
<organism evidence="4 5">
    <name type="scientific">Polyodon spathula</name>
    <name type="common">North American paddlefish</name>
    <name type="synonym">Squalus spathula</name>
    <dbReference type="NCBI Taxonomy" id="7913"/>
    <lineage>
        <taxon>Eukaryota</taxon>
        <taxon>Metazoa</taxon>
        <taxon>Chordata</taxon>
        <taxon>Craniata</taxon>
        <taxon>Vertebrata</taxon>
        <taxon>Euteleostomi</taxon>
        <taxon>Actinopterygii</taxon>
        <taxon>Chondrostei</taxon>
        <taxon>Acipenseriformes</taxon>
        <taxon>Polyodontidae</taxon>
        <taxon>Polyodon</taxon>
    </lineage>
</organism>
<evidence type="ECO:0000256" key="2">
    <source>
        <dbReference type="SAM" id="Phobius"/>
    </source>
</evidence>
<dbReference type="InterPro" id="IPR036238">
    <property type="entry name" value="Transglutaminase_C_sf"/>
</dbReference>
<reference evidence="4" key="1">
    <citation type="journal article" date="2021" name="Cell">
        <title>Tracing the genetic footprints of vertebrate landing in non-teleost ray-finned fishes.</title>
        <authorList>
            <person name="Bi X."/>
            <person name="Wang K."/>
            <person name="Yang L."/>
            <person name="Pan H."/>
            <person name="Jiang H."/>
            <person name="Wei Q."/>
            <person name="Fang M."/>
            <person name="Yu H."/>
            <person name="Zhu C."/>
            <person name="Cai Y."/>
            <person name="He Y."/>
            <person name="Gan X."/>
            <person name="Zeng H."/>
            <person name="Yu D."/>
            <person name="Zhu Y."/>
            <person name="Jiang H."/>
            <person name="Qiu Q."/>
            <person name="Yang H."/>
            <person name="Zhang Y.E."/>
            <person name="Wang W."/>
            <person name="Zhu M."/>
            <person name="He S."/>
            <person name="Zhang G."/>
        </authorList>
    </citation>
    <scope>NUCLEOTIDE SEQUENCE</scope>
    <source>
        <strain evidence="4">Pddl_001</strain>
    </source>
</reference>
<comment type="similarity">
    <text evidence="1">Belongs to the transglutaminase superfamily. Transglutaminase family.</text>
</comment>
<gene>
    <name evidence="4" type="primary">Tgl2_0</name>
    <name evidence="4" type="ORF">GTO93_0004263</name>
</gene>
<proteinExistence type="inferred from homology"/>
<dbReference type="Gene3D" id="3.90.260.10">
    <property type="entry name" value="Transglutaminase-like"/>
    <property type="match status" value="1"/>
</dbReference>
<dbReference type="InterPro" id="IPR001102">
    <property type="entry name" value="Transglutaminase_N"/>
</dbReference>
<dbReference type="EMBL" id="JAAWVQ010112389">
    <property type="protein sequence ID" value="MBN3281894.1"/>
    <property type="molecule type" value="Genomic_DNA"/>
</dbReference>
<dbReference type="Pfam" id="PF00868">
    <property type="entry name" value="Transglut_N"/>
    <property type="match status" value="1"/>
</dbReference>
<comment type="caution">
    <text evidence="4">The sequence shown here is derived from an EMBL/GenBank/DDBJ whole genome shotgun (WGS) entry which is preliminary data.</text>
</comment>
<dbReference type="InterPro" id="IPR013783">
    <property type="entry name" value="Ig-like_fold"/>
</dbReference>
<dbReference type="PANTHER" id="PTHR11590">
    <property type="entry name" value="PROTEIN-GLUTAMINE GAMMA-GLUTAMYLTRANSFERASE"/>
    <property type="match status" value="1"/>
</dbReference>
<dbReference type="SUPFAM" id="SSF54001">
    <property type="entry name" value="Cysteine proteinases"/>
    <property type="match status" value="1"/>
</dbReference>
<feature type="non-terminal residue" evidence="4">
    <location>
        <position position="744"/>
    </location>
</feature>
<dbReference type="SUPFAM" id="SSF81296">
    <property type="entry name" value="E set domains"/>
    <property type="match status" value="1"/>
</dbReference>
<dbReference type="SUPFAM" id="SSF49309">
    <property type="entry name" value="Transglutaminase, two C-terminal domains"/>
    <property type="match status" value="2"/>
</dbReference>
<name>A0ABS2Y619_POLSP</name>
<dbReference type="Pfam" id="PF01841">
    <property type="entry name" value="Transglut_core"/>
    <property type="match status" value="1"/>
</dbReference>
<accession>A0ABS2Y619</accession>
<dbReference type="InterPro" id="IPR036985">
    <property type="entry name" value="Transglutaminase-like_sf"/>
</dbReference>
<dbReference type="InterPro" id="IPR002931">
    <property type="entry name" value="Transglutaminase-like"/>
</dbReference>
<dbReference type="SMART" id="SM00460">
    <property type="entry name" value="TGc"/>
    <property type="match status" value="1"/>
</dbReference>